<sequence>MNNALVFGARALVALCVFATCASITGCARQAARGQDGIDYRSRAPDAGSEPGRGQPPSNRRLTIQSGEGERLNLPWFIQDTENWINGN</sequence>
<evidence type="ECO:0000256" key="2">
    <source>
        <dbReference type="SAM" id="SignalP"/>
    </source>
</evidence>
<keyword evidence="3" id="KW-0808">Transferase</keyword>
<gene>
    <name evidence="3" type="ORF">L497_2027</name>
</gene>
<dbReference type="GeneID" id="93119185"/>
<comment type="caution">
    <text evidence="3">The sequence shown here is derived from an EMBL/GenBank/DDBJ whole genome shotgun (WGS) entry which is preliminary data.</text>
</comment>
<organism evidence="3 4">
    <name type="scientific">Bordetella holmesii CDC-H585-BH</name>
    <dbReference type="NCBI Taxonomy" id="1331206"/>
    <lineage>
        <taxon>Bacteria</taxon>
        <taxon>Pseudomonadati</taxon>
        <taxon>Pseudomonadota</taxon>
        <taxon>Betaproteobacteria</taxon>
        <taxon>Burkholderiales</taxon>
        <taxon>Alcaligenaceae</taxon>
        <taxon>Bordetella</taxon>
    </lineage>
</organism>
<feature type="signal peptide" evidence="2">
    <location>
        <begin position="1"/>
        <end position="19"/>
    </location>
</feature>
<dbReference type="EMBL" id="JFZZ01000014">
    <property type="protein sequence ID" value="KAK98866.1"/>
    <property type="molecule type" value="Genomic_DNA"/>
</dbReference>
<proteinExistence type="predicted"/>
<reference evidence="3 4" key="1">
    <citation type="submission" date="2014-03" db="EMBL/GenBank/DDBJ databases">
        <title>Genome sequence of Bordetella holmseii.</title>
        <authorList>
            <person name="Harvill E."/>
            <person name="Goodfield L.L."/>
            <person name="Ivanov Y."/>
            <person name="Meyer J.A."/>
            <person name="Newth C."/>
            <person name="Cassiday P."/>
            <person name="Tondella M.L."/>
            <person name="Liao P."/>
            <person name="Zimmerman J."/>
            <person name="Meert K."/>
            <person name="Wessel D."/>
            <person name="Berger J."/>
            <person name="Dean J.M."/>
            <person name="Holubkov R."/>
            <person name="Burr J."/>
            <person name="Liu T."/>
            <person name="Brinkac L.M."/>
            <person name="Sanka R."/>
            <person name="Kim M."/>
            <person name="Losada L."/>
        </authorList>
    </citation>
    <scope>NUCLEOTIDE SEQUENCE [LARGE SCALE GENOMIC DNA]</scope>
    <source>
        <strain evidence="3 4">CDC-H585-BH</strain>
    </source>
</reference>
<protein>
    <submittedName>
        <fullName evidence="3">Putative N-acetyltransferase YedL</fullName>
    </submittedName>
</protein>
<name>A0A158M8Q2_9BORD</name>
<evidence type="ECO:0000313" key="3">
    <source>
        <dbReference type="EMBL" id="KAK98866.1"/>
    </source>
</evidence>
<dbReference type="PATRIC" id="fig|1331206.3.peg.358"/>
<dbReference type="Proteomes" id="UP000026682">
    <property type="component" value="Unassembled WGS sequence"/>
</dbReference>
<accession>A0A158M8Q2</accession>
<feature type="compositionally biased region" description="Polar residues" evidence="1">
    <location>
        <begin position="56"/>
        <end position="66"/>
    </location>
</feature>
<keyword evidence="2" id="KW-0732">Signal</keyword>
<dbReference type="STRING" id="35814.BBB42_13405"/>
<dbReference type="AlphaFoldDB" id="A0A158M8Q2"/>
<evidence type="ECO:0000256" key="1">
    <source>
        <dbReference type="SAM" id="MobiDB-lite"/>
    </source>
</evidence>
<evidence type="ECO:0000313" key="4">
    <source>
        <dbReference type="Proteomes" id="UP000026682"/>
    </source>
</evidence>
<dbReference type="RefSeq" id="WP_005015271.1">
    <property type="nucleotide sequence ID" value="NZ_JFZZ01000014.1"/>
</dbReference>
<dbReference type="GO" id="GO:0016740">
    <property type="term" value="F:transferase activity"/>
    <property type="evidence" value="ECO:0007669"/>
    <property type="project" value="UniProtKB-KW"/>
</dbReference>
<feature type="region of interest" description="Disordered" evidence="1">
    <location>
        <begin position="32"/>
        <end position="67"/>
    </location>
</feature>
<feature type="chain" id="PRO_5007628647" evidence="2">
    <location>
        <begin position="20"/>
        <end position="88"/>
    </location>
</feature>